<comment type="caution">
    <text evidence="3">The sequence shown here is derived from an EMBL/GenBank/DDBJ whole genome shotgun (WGS) entry which is preliminary data.</text>
</comment>
<dbReference type="PANTHER" id="PTHR31965">
    <property type="entry name" value="TRANSMEMBRANE PROTEIN 42"/>
    <property type="match status" value="1"/>
</dbReference>
<gene>
    <name evidence="3" type="ORF">E4U60_000878</name>
</gene>
<feature type="compositionally biased region" description="Gly residues" evidence="1">
    <location>
        <begin position="246"/>
        <end position="256"/>
    </location>
</feature>
<feature type="region of interest" description="Disordered" evidence="1">
    <location>
        <begin position="185"/>
        <end position="256"/>
    </location>
</feature>
<reference evidence="3 4" key="1">
    <citation type="journal article" date="2020" name="bioRxiv">
        <title>Whole genome comparisons of ergot fungi reveals the divergence and evolution of species within the genus Claviceps are the result of varying mechanisms driving genome evolution and host range expansion.</title>
        <authorList>
            <person name="Wyka S.A."/>
            <person name="Mondo S.J."/>
            <person name="Liu M."/>
            <person name="Dettman J."/>
            <person name="Nalam V."/>
            <person name="Broders K.D."/>
        </authorList>
    </citation>
    <scope>NUCLEOTIDE SEQUENCE [LARGE SCALE GENOMIC DNA]</scope>
    <source>
        <strain evidence="3 4">CCC 1485</strain>
    </source>
</reference>
<feature type="region of interest" description="Disordered" evidence="1">
    <location>
        <begin position="1"/>
        <end position="46"/>
    </location>
</feature>
<dbReference type="SUPFAM" id="SSF103481">
    <property type="entry name" value="Multidrug resistance efflux transporter EmrE"/>
    <property type="match status" value="1"/>
</dbReference>
<feature type="transmembrane region" description="Helical" evidence="2">
    <location>
        <begin position="136"/>
        <end position="156"/>
    </location>
</feature>
<feature type="transmembrane region" description="Helical" evidence="2">
    <location>
        <begin position="102"/>
        <end position="124"/>
    </location>
</feature>
<evidence type="ECO:0000256" key="2">
    <source>
        <dbReference type="SAM" id="Phobius"/>
    </source>
</evidence>
<feature type="compositionally biased region" description="Basic and acidic residues" evidence="1">
    <location>
        <begin position="185"/>
        <end position="197"/>
    </location>
</feature>
<keyword evidence="2" id="KW-1133">Transmembrane helix</keyword>
<evidence type="ECO:0000256" key="1">
    <source>
        <dbReference type="SAM" id="MobiDB-lite"/>
    </source>
</evidence>
<feature type="transmembrane region" description="Helical" evidence="2">
    <location>
        <begin position="54"/>
        <end position="74"/>
    </location>
</feature>
<dbReference type="OrthoDB" id="5854584at2759"/>
<proteinExistence type="predicted"/>
<keyword evidence="4" id="KW-1185">Reference proteome</keyword>
<keyword evidence="2" id="KW-0812">Transmembrane</keyword>
<keyword evidence="2" id="KW-0472">Membrane</keyword>
<feature type="transmembrane region" description="Helical" evidence="2">
    <location>
        <begin position="162"/>
        <end position="178"/>
    </location>
</feature>
<dbReference type="Proteomes" id="UP000706124">
    <property type="component" value="Unassembled WGS sequence"/>
</dbReference>
<feature type="compositionally biased region" description="Acidic residues" evidence="1">
    <location>
        <begin position="231"/>
        <end position="241"/>
    </location>
</feature>
<accession>A0A9P7MD66</accession>
<name>A0A9P7MD66_9HYPO</name>
<dbReference type="AlphaFoldDB" id="A0A9P7MD66"/>
<organism evidence="3 4">
    <name type="scientific">Claviceps pazoutovae</name>
    <dbReference type="NCBI Taxonomy" id="1649127"/>
    <lineage>
        <taxon>Eukaryota</taxon>
        <taxon>Fungi</taxon>
        <taxon>Dikarya</taxon>
        <taxon>Ascomycota</taxon>
        <taxon>Pezizomycotina</taxon>
        <taxon>Sordariomycetes</taxon>
        <taxon>Hypocreomycetidae</taxon>
        <taxon>Hypocreales</taxon>
        <taxon>Clavicipitaceae</taxon>
        <taxon>Claviceps</taxon>
    </lineage>
</organism>
<dbReference type="InterPro" id="IPR039632">
    <property type="entry name" value="TMEM42"/>
</dbReference>
<dbReference type="PANTHER" id="PTHR31965:SF1">
    <property type="entry name" value="TRANSMEMBRANE PROTEIN 42"/>
    <property type="match status" value="1"/>
</dbReference>
<feature type="compositionally biased region" description="Acidic residues" evidence="1">
    <location>
        <begin position="209"/>
        <end position="219"/>
    </location>
</feature>
<feature type="compositionally biased region" description="Low complexity" evidence="1">
    <location>
        <begin position="31"/>
        <end position="42"/>
    </location>
</feature>
<sequence length="256" mass="27311">MRRHNRVKPEPRVTTNPSPASMTPPSPPPSGSSSESASASASRGLTRTRTRNPWVLYAMASGACAAFNGVFAKLTTTSLTSTLSSSIAHLLHLPGYHNAFEVLIRGIFFALNLTFNGIMWTLFTKALAKGTSTTQVSVLNTGTNFVITALLGLMIFSEALPPMWWAGAGLLVVGNVVVGRKDEGERKEVGEGAEHSEAVPLMQNSNENRDEDENQDEGEGQNQDQDRDEHGEEVEDEDVADLGDLSGAGVGSGVAR</sequence>
<evidence type="ECO:0000313" key="4">
    <source>
        <dbReference type="Proteomes" id="UP000706124"/>
    </source>
</evidence>
<dbReference type="InterPro" id="IPR037185">
    <property type="entry name" value="EmrE-like"/>
</dbReference>
<protein>
    <submittedName>
        <fullName evidence="3">Uncharacterized protein</fullName>
    </submittedName>
</protein>
<evidence type="ECO:0000313" key="3">
    <source>
        <dbReference type="EMBL" id="KAG5939507.1"/>
    </source>
</evidence>
<dbReference type="EMBL" id="SRPO01000130">
    <property type="protein sequence ID" value="KAG5939507.1"/>
    <property type="molecule type" value="Genomic_DNA"/>
</dbReference>